<dbReference type="Pfam" id="PF05420">
    <property type="entry name" value="BCSC_C"/>
    <property type="match status" value="1"/>
</dbReference>
<evidence type="ECO:0000256" key="4">
    <source>
        <dbReference type="ARBA" id="ARBA00009209"/>
    </source>
</evidence>
<evidence type="ECO:0000256" key="15">
    <source>
        <dbReference type="ARBA" id="ARBA00022916"/>
    </source>
</evidence>
<dbReference type="Gene3D" id="1.25.40.10">
    <property type="entry name" value="Tetratricopeptide repeat domain"/>
    <property type="match status" value="4"/>
</dbReference>
<dbReference type="InterPro" id="IPR018513">
    <property type="entry name" value="Cell_synthase_bac"/>
</dbReference>
<comment type="caution">
    <text evidence="24">The sequence shown here is derived from an EMBL/GenBank/DDBJ whole genome shotgun (WGS) entry which is preliminary data.</text>
</comment>
<evidence type="ECO:0000256" key="5">
    <source>
        <dbReference type="ARBA" id="ARBA00010714"/>
    </source>
</evidence>
<keyword evidence="18" id="KW-0326">Glycosidase</keyword>
<dbReference type="Proteomes" id="UP000030106">
    <property type="component" value="Unassembled WGS sequence"/>
</dbReference>
<dbReference type="GO" id="GO:0030244">
    <property type="term" value="P:cellulose biosynthetic process"/>
    <property type="evidence" value="ECO:0007669"/>
    <property type="project" value="UniProtKB-KW"/>
</dbReference>
<feature type="repeat" description="TPR" evidence="20">
    <location>
        <begin position="1406"/>
        <end position="1439"/>
    </location>
</feature>
<dbReference type="NCBIfam" id="NF008520">
    <property type="entry name" value="PRK11447.1"/>
    <property type="match status" value="1"/>
</dbReference>
<evidence type="ECO:0000256" key="8">
    <source>
        <dbReference type="ARBA" id="ARBA00022475"/>
    </source>
</evidence>
<evidence type="ECO:0000256" key="9">
    <source>
        <dbReference type="ARBA" id="ARBA00022519"/>
    </source>
</evidence>
<dbReference type="InterPro" id="IPR008928">
    <property type="entry name" value="6-hairpin_glycosidase_sf"/>
</dbReference>
<keyword evidence="12 22" id="KW-0732">Signal</keyword>
<comment type="similarity">
    <text evidence="5">Belongs to the AcsB/BcsB family.</text>
</comment>
<dbReference type="SMART" id="SM00028">
    <property type="entry name" value="TPR"/>
    <property type="match status" value="6"/>
</dbReference>
<evidence type="ECO:0000256" key="3">
    <source>
        <dbReference type="ARBA" id="ARBA00005186"/>
    </source>
</evidence>
<keyword evidence="13" id="KW-0677">Repeat</keyword>
<dbReference type="SUPFAM" id="SSF48452">
    <property type="entry name" value="TPR-like"/>
    <property type="match status" value="4"/>
</dbReference>
<dbReference type="GO" id="GO:0006011">
    <property type="term" value="P:UDP-alpha-D-glucose metabolic process"/>
    <property type="evidence" value="ECO:0007669"/>
    <property type="project" value="InterPro"/>
</dbReference>
<dbReference type="Pfam" id="PF01270">
    <property type="entry name" value="Glyco_hydro_8"/>
    <property type="match status" value="1"/>
</dbReference>
<evidence type="ECO:0000256" key="16">
    <source>
        <dbReference type="ARBA" id="ARBA00022989"/>
    </source>
</evidence>
<evidence type="ECO:0000256" key="20">
    <source>
        <dbReference type="PROSITE-ProRule" id="PRU00339"/>
    </source>
</evidence>
<dbReference type="GO" id="GO:0019867">
    <property type="term" value="C:outer membrane"/>
    <property type="evidence" value="ECO:0007669"/>
    <property type="project" value="InterPro"/>
</dbReference>
<dbReference type="NCBIfam" id="NF008325">
    <property type="entry name" value="PRK11114.1-3"/>
    <property type="match status" value="1"/>
</dbReference>
<dbReference type="UniPathway" id="UPA00694"/>
<protein>
    <recommendedName>
        <fullName evidence="7">Cyclic di-GMP-binding protein</fullName>
    </recommendedName>
    <alternativeName>
        <fullName evidence="19">Cellulose synthase regulatory subunit</fullName>
    </alternativeName>
</protein>
<comment type="similarity">
    <text evidence="4">Belongs to the glycosyl hydrolase 8 (cellulase D) family.</text>
</comment>
<evidence type="ECO:0000256" key="18">
    <source>
        <dbReference type="ARBA" id="ARBA00023295"/>
    </source>
</evidence>
<comment type="pathway">
    <text evidence="3">Glycan metabolism; bacterial cellulose biosynthesis.</text>
</comment>
<evidence type="ECO:0000256" key="22">
    <source>
        <dbReference type="SAM" id="SignalP"/>
    </source>
</evidence>
<evidence type="ECO:0000256" key="21">
    <source>
        <dbReference type="SAM" id="MobiDB-lite"/>
    </source>
</evidence>
<proteinExistence type="inferred from homology"/>
<dbReference type="InterPro" id="IPR019734">
    <property type="entry name" value="TPR_rpt"/>
</dbReference>
<evidence type="ECO:0000256" key="6">
    <source>
        <dbReference type="ARBA" id="ARBA00011437"/>
    </source>
</evidence>
<dbReference type="InterPro" id="IPR011990">
    <property type="entry name" value="TPR-like_helical_dom_sf"/>
</dbReference>
<dbReference type="InterPro" id="IPR012341">
    <property type="entry name" value="6hp_glycosidase-like_sf"/>
</dbReference>
<comment type="function">
    <text evidence="1">Binds the cellulose synthase activator, bis-(3'-5') cyclic diguanylic acid (c-di-GMP).</text>
</comment>
<dbReference type="Pfam" id="PF03170">
    <property type="entry name" value="BcsB"/>
    <property type="match status" value="1"/>
</dbReference>
<dbReference type="GO" id="GO:0005886">
    <property type="term" value="C:plasma membrane"/>
    <property type="evidence" value="ECO:0007669"/>
    <property type="project" value="UniProtKB-SubCell"/>
</dbReference>
<evidence type="ECO:0000256" key="1">
    <source>
        <dbReference type="ARBA" id="ARBA00002057"/>
    </source>
</evidence>
<dbReference type="GO" id="GO:0004553">
    <property type="term" value="F:hydrolase activity, hydrolyzing O-glycosyl compounds"/>
    <property type="evidence" value="ECO:0007669"/>
    <property type="project" value="InterPro"/>
</dbReference>
<dbReference type="PANTHER" id="PTHR39083">
    <property type="entry name" value="CYCLIC DI-GMP-BINDING PROTEIN"/>
    <property type="match status" value="1"/>
</dbReference>
<keyword evidence="14" id="KW-0378">Hydrolase</keyword>
<evidence type="ECO:0000313" key="24">
    <source>
        <dbReference type="EMBL" id="KGQ13032.1"/>
    </source>
</evidence>
<feature type="signal peptide" evidence="22">
    <location>
        <begin position="1"/>
        <end position="25"/>
    </location>
</feature>
<evidence type="ECO:0000256" key="19">
    <source>
        <dbReference type="ARBA" id="ARBA00033444"/>
    </source>
</evidence>
<gene>
    <name evidence="24" type="ORF">BBAD15_g1221</name>
</gene>
<dbReference type="InterPro" id="IPR003920">
    <property type="entry name" value="Cell_synth_B"/>
</dbReference>
<evidence type="ECO:0000256" key="10">
    <source>
        <dbReference type="ARBA" id="ARBA00022636"/>
    </source>
</evidence>
<comment type="subunit">
    <text evidence="6">Tightly associated with the cellulose synthase catalytic subunit.</text>
</comment>
<dbReference type="EMBL" id="ANFO01000064">
    <property type="protein sequence ID" value="KGQ13032.1"/>
    <property type="molecule type" value="Genomic_DNA"/>
</dbReference>
<dbReference type="Pfam" id="PF14559">
    <property type="entry name" value="TPR_19"/>
    <property type="match status" value="2"/>
</dbReference>
<dbReference type="InterPro" id="IPR008410">
    <property type="entry name" value="BCSC_C"/>
</dbReference>
<evidence type="ECO:0000256" key="11">
    <source>
        <dbReference type="ARBA" id="ARBA00022692"/>
    </source>
</evidence>
<keyword evidence="16" id="KW-1133">Transmembrane helix</keyword>
<dbReference type="Gene3D" id="2.60.120.260">
    <property type="entry name" value="Galactose-binding domain-like"/>
    <property type="match status" value="2"/>
</dbReference>
<comment type="subcellular location">
    <subcellularLocation>
        <location evidence="2">Cell inner membrane</location>
        <topology evidence="2">Single-pass membrane protein</topology>
    </subcellularLocation>
</comment>
<sequence>MKRKISWFYAAAVGISALPVTVANAADTTPAPTVPAVATANQAVITPAPGAAEALVPATPADNAPTVGQVLPGVQGANAPIVAENVPSRDVKLNFAQIAPPPGSMVLTGVNPNGGVEFGMRRDEIVSKALLNLEYTPSPSLLPVQSQLKVYLNDELMGVLPVTKEQLGKKTFAQVPVDPLYITDFNRVRLEFVGHYRDICENPASTTLWMDVGRSSSLALTYQRLPVQNDLSHFPVPFFDSRDDRPLTLPIVFAASPDIEQQRAAGIVASWFGSRTAWRGQNFPVLFNQLPTSNGIVFATNDKRPDFLRNHPAVQAPTVEMMSHPDNPYVKLLVVMGRDDKDLVQAAKGIAQGNILFRGSSVTVDDVKPLLPREPYDAPNWVRTDRPVTLGEMKTYQEQLQSSGQEPSAISVTMNLPPDLYLLRSNGIDLNLKYRYTAPAMKDSSRMDISLNNQFLQSFNLTPSEENNKLLLRLPVLQGLLDGKTDVSIPALRLGAANQLRFDFSYMNPMPGGSLENCVTFQPVQNHVVVEDESTIDFSNYHHFIAMPDLRTFANAGFPFSRMADLSQTIVVVSKEPDPAQVTALLDALGTIGSQTGFPALSVNLTDDGSTIQGKDADIMIIGSIPPALKDDKRIDLLVDATQSWVKTPVRQTPLLNSVSDPKDRAADTQTAITSQGAMAAIVGFQSPYNDQRSVLALLADSPRGYELLNSALNDSGKRAAISGSVAVIRESGVDSLRVGDIYYVGHLPWFERIWYALSNHPVLLAIFAAISVVLLAWVLWRILRILSRRRIDPEDDYVSDQGRVIDPSDERKITTSEGQSYGLFFALAANDRAMFDQLLRWTENNLAQGALKDHLPAWLWGKNDKDEWTVLDSNSASDADMWIVWSLLEAGRLWHEPAYKRLGEQLLKRVAKEEVIKIPGLGFSLLPGRVGFNHSPDWRLNPSYLPPQVLQRMVRYRGPWSAMQVANQRLLLETAAKGFSPNWADWHEGKGWQFQTDDARYGSYDSIRVYMWVGMMADDAPHKAALLKAFQPMADITIKQGLPPEKVDVQTGNVQGTGPVGFSAAMLPFLQDSEARDVQRQRVKDNFPQADAYYSYVLTLFGQGWDQKRFRFNSLGELIPSWGQAALTPQQQLLEQVRMGEASKREDIVRQSLSRLELMAPDDPDVIAARMRYLLRQGDNAGAKAQLERLAKLAPGSAEYKQSQVTLMLTGADGRQQLQQARLLAASGHTDQAIAAYEKLFDGNPPEGDLAIEYWMLMAKRPATTNQAIDKLKALDAAAPGNAELRGNLARLMFANGRSAEAYQVLEQMAKSSGSREDAAALWYSQISNLPTGPQSVAALQRFLNVFTEGDTVASARDKLAQQQKQLADPAFLARAKGLEDVGGGRGNQAIPQLKEALSTKQNDSEVVGALGQAYSQQGKRALAVQQFEKAIQMDPQSDNRGKWDSLLKTNRYWLLIEQGDAQLKANNPDAALQKYQLAQRIDNTDSYAVLGFGDVAVAKKDDASAERYYQQALRMDRGNSNAIRGLANVYRRQSPERAAAYIQSLSASQRKSIDDIERSLAGERLEQQATALESQGQWAKAAEIQRRRLQLDPDSVWITYRLSNDLYAAGKHSEADSLMRGLAQRKPGDPEQVFAYGLYLSGNDHDAAALSHLNTLPKAQWTDNIHELADRLQFNEVMQTANRLRDSGKEKDAIALLQQQTPSDRVDLTLSDWAAERGDRATAKSQYQKVLQRSPGNEDALLGLTEVLIAEGDKPQARGLLAKLQEAPTGDTPSINTQRRIANAWAALGDNEKAAQTYAPILVAAKTQPPSMESALVMRDAARFQAASGQPQQALETYKDAMVSSGITRQRPQDNDTFTRLTRNDEKDDWLKRGVRSDAADLYRQQDVNVTLDHEYWGSSGTPGYSDLKAHTTMLQVDAPLSDGRMWFRTDMVNMDAGSFKDNGAGYNERWGTCAKHNCFGNRRQSGNGASVAVGWKNNTWQTDIGTTPMGFDVVDVVGGVSYSNDLGPIGYTVNAHRRPISSSLLSFGGQRDPNTKTVWGGVRATGGGVSLSYDKGEANGVWSSLSADTLTGKNVADNWRVRWMTGYYYKLINENNQRLTVGLTNMVWHYEKDLSDYFLGQGGYYSPQKYVSFAVPVIWRKRTENWSWELGASGSWSYSHSNAGQRYPLRNLVPNNTNDYPEDPYAYPDRNDPSSASSSNGFGYTARALVERRISSHWSIGAGIDIQQAKDYTPSHALIYVRYSMAGWQGDMDMPPQPLVPYADF</sequence>
<name>A0A0A2W330_BEABA</name>
<keyword evidence="17" id="KW-0472">Membrane</keyword>
<keyword evidence="9" id="KW-0997">Cell inner membrane</keyword>
<evidence type="ECO:0000259" key="23">
    <source>
        <dbReference type="Pfam" id="PF05420"/>
    </source>
</evidence>
<feature type="domain" description="Cellulose synthase operon C C-terminal" evidence="23">
    <location>
        <begin position="1908"/>
        <end position="2248"/>
    </location>
</feature>
<dbReference type="HOGENOM" id="CLU_230478_0_0_1"/>
<dbReference type="NCBIfam" id="NF008323">
    <property type="entry name" value="PRK11114.1-1"/>
    <property type="match status" value="1"/>
</dbReference>
<evidence type="ECO:0000256" key="12">
    <source>
        <dbReference type="ARBA" id="ARBA00022729"/>
    </source>
</evidence>
<accession>A0A0A2W330</accession>
<organism evidence="24 25">
    <name type="scientific">Beauveria bassiana D1-5</name>
    <dbReference type="NCBI Taxonomy" id="1245745"/>
    <lineage>
        <taxon>Eukaryota</taxon>
        <taxon>Fungi</taxon>
        <taxon>Dikarya</taxon>
        <taxon>Ascomycota</taxon>
        <taxon>Pezizomycotina</taxon>
        <taxon>Sordariomycetes</taxon>
        <taxon>Hypocreomycetidae</taxon>
        <taxon>Hypocreales</taxon>
        <taxon>Cordycipitaceae</taxon>
        <taxon>Beauveria</taxon>
    </lineage>
</organism>
<dbReference type="Pfam" id="PF13181">
    <property type="entry name" value="TPR_8"/>
    <property type="match status" value="1"/>
</dbReference>
<dbReference type="PRINTS" id="PR01440">
    <property type="entry name" value="CELLSNTHASEB"/>
</dbReference>
<evidence type="ECO:0000256" key="17">
    <source>
        <dbReference type="ARBA" id="ARBA00023136"/>
    </source>
</evidence>
<dbReference type="NCBIfam" id="NF008305">
    <property type="entry name" value="PRK11097.1"/>
    <property type="match status" value="1"/>
</dbReference>
<keyword evidence="20" id="KW-0802">TPR repeat</keyword>
<evidence type="ECO:0000256" key="14">
    <source>
        <dbReference type="ARBA" id="ARBA00022801"/>
    </source>
</evidence>
<evidence type="ECO:0000256" key="7">
    <source>
        <dbReference type="ARBA" id="ARBA00021844"/>
    </source>
</evidence>
<feature type="chain" id="PRO_5001996376" description="Cyclic di-GMP-binding protein" evidence="22">
    <location>
        <begin position="26"/>
        <end position="2268"/>
    </location>
</feature>
<keyword evidence="11" id="KW-0812">Transmembrane</keyword>
<feature type="region of interest" description="Disordered" evidence="21">
    <location>
        <begin position="2173"/>
        <end position="2202"/>
    </location>
</feature>
<evidence type="ECO:0000256" key="13">
    <source>
        <dbReference type="ARBA" id="ARBA00022737"/>
    </source>
</evidence>
<dbReference type="PANTHER" id="PTHR39083:SF1">
    <property type="entry name" value="CYCLIC DI-GMP-BINDING PROTEIN"/>
    <property type="match status" value="1"/>
</dbReference>
<dbReference type="PROSITE" id="PS50005">
    <property type="entry name" value="TPR"/>
    <property type="match status" value="1"/>
</dbReference>
<dbReference type="InterPro" id="IPR002037">
    <property type="entry name" value="Glyco_hydro_8"/>
</dbReference>
<keyword evidence="8" id="KW-1003">Cell membrane</keyword>
<keyword evidence="15" id="KW-0135">Cellulose biosynthesis</keyword>
<evidence type="ECO:0000313" key="25">
    <source>
        <dbReference type="Proteomes" id="UP000030106"/>
    </source>
</evidence>
<reference evidence="24 25" key="1">
    <citation type="submission" date="2012-10" db="EMBL/GenBank/DDBJ databases">
        <title>Genome sequencing and analysis of entomopathogenic fungi Beauveria bassiana D1-5.</title>
        <authorList>
            <person name="Li Q."/>
            <person name="Wang L."/>
            <person name="Zhang Z."/>
            <person name="Wang Q."/>
            <person name="Ren J."/>
            <person name="Wang M."/>
            <person name="Xu W."/>
            <person name="Wang J."/>
            <person name="Lu Y."/>
            <person name="Du Q."/>
            <person name="Sun Z."/>
        </authorList>
    </citation>
    <scope>NUCLEOTIDE SEQUENCE [LARGE SCALE GENOMIC DNA]</scope>
    <source>
        <strain evidence="24 25">D1-5</strain>
    </source>
</reference>
<dbReference type="SUPFAM" id="SSF48208">
    <property type="entry name" value="Six-hairpin glycosidases"/>
    <property type="match status" value="1"/>
</dbReference>
<evidence type="ECO:0000256" key="2">
    <source>
        <dbReference type="ARBA" id="ARBA00004377"/>
    </source>
</evidence>
<keyword evidence="10" id="KW-0973">c-di-GMP</keyword>
<dbReference type="Gene3D" id="1.50.10.10">
    <property type="match status" value="1"/>
</dbReference>